<evidence type="ECO:0000313" key="2">
    <source>
        <dbReference type="EMBL" id="XBT94196.1"/>
    </source>
</evidence>
<dbReference type="InterPro" id="IPR051531">
    <property type="entry name" value="N-acetyltransferase"/>
</dbReference>
<accession>A0AAU7RVS5</accession>
<feature type="domain" description="N-acetyltransferase" evidence="1">
    <location>
        <begin position="12"/>
        <end position="163"/>
    </location>
</feature>
<gene>
    <name evidence="2" type="ORF">ABM479_07020</name>
</gene>
<reference evidence="2" key="1">
    <citation type="submission" date="2024-06" db="EMBL/GenBank/DDBJ databases">
        <authorList>
            <person name="Li T."/>
            <person name="Gao R."/>
        </authorList>
    </citation>
    <scope>NUCLEOTIDE SEQUENCE</scope>
    <source>
        <strain evidence="2">ZPR3</strain>
    </source>
</reference>
<sequence length="163" mass="18578">MTTSRGLTTERLHLRAPVFADIAFVRKLISHEEVRRFLGGPVSIDQHETVISGYFAFEEGEMVWLAETKSSRQPLGLISISHHRDGQDRELSYQFHPGAWGHGYAAEAARRVLDYALKDLQLKRLIAETQSANFASRRLLERVGMRESGRLHRFGAEQIIYVS</sequence>
<proteinExistence type="predicted"/>
<dbReference type="RefSeq" id="WP_349958253.1">
    <property type="nucleotide sequence ID" value="NZ_CP157960.1"/>
</dbReference>
<dbReference type="InterPro" id="IPR000182">
    <property type="entry name" value="GNAT_dom"/>
</dbReference>
<dbReference type="AlphaFoldDB" id="A0AAU7RVS5"/>
<dbReference type="Pfam" id="PF13302">
    <property type="entry name" value="Acetyltransf_3"/>
    <property type="match status" value="1"/>
</dbReference>
<protein>
    <submittedName>
        <fullName evidence="2">GNAT family N-acetyltransferase</fullName>
    </submittedName>
</protein>
<name>A0AAU7RVS5_9HYPH</name>
<dbReference type="PROSITE" id="PS51186">
    <property type="entry name" value="GNAT"/>
    <property type="match status" value="1"/>
</dbReference>
<dbReference type="Gene3D" id="3.40.630.30">
    <property type="match status" value="1"/>
</dbReference>
<dbReference type="InterPro" id="IPR016181">
    <property type="entry name" value="Acyl_CoA_acyltransferase"/>
</dbReference>
<dbReference type="PANTHER" id="PTHR43792:SF1">
    <property type="entry name" value="N-ACETYLTRANSFERASE DOMAIN-CONTAINING PROTEIN"/>
    <property type="match status" value="1"/>
</dbReference>
<evidence type="ECO:0000259" key="1">
    <source>
        <dbReference type="PROSITE" id="PS51186"/>
    </source>
</evidence>
<dbReference type="GO" id="GO:0016747">
    <property type="term" value="F:acyltransferase activity, transferring groups other than amino-acyl groups"/>
    <property type="evidence" value="ECO:0007669"/>
    <property type="project" value="InterPro"/>
</dbReference>
<organism evidence="2">
    <name type="scientific">Rhizobium sp. ZPR3</name>
    <dbReference type="NCBI Taxonomy" id="3158967"/>
    <lineage>
        <taxon>Bacteria</taxon>
        <taxon>Pseudomonadati</taxon>
        <taxon>Pseudomonadota</taxon>
        <taxon>Alphaproteobacteria</taxon>
        <taxon>Hyphomicrobiales</taxon>
        <taxon>Rhizobiaceae</taxon>
        <taxon>Rhizobium/Agrobacterium group</taxon>
        <taxon>Rhizobium</taxon>
    </lineage>
</organism>
<dbReference type="PANTHER" id="PTHR43792">
    <property type="entry name" value="GNAT FAMILY, PUTATIVE (AFU_ORTHOLOGUE AFUA_3G00765)-RELATED-RELATED"/>
    <property type="match status" value="1"/>
</dbReference>
<dbReference type="SUPFAM" id="SSF55729">
    <property type="entry name" value="Acyl-CoA N-acyltransferases (Nat)"/>
    <property type="match status" value="1"/>
</dbReference>
<dbReference type="EMBL" id="CP157960">
    <property type="protein sequence ID" value="XBT94196.1"/>
    <property type="molecule type" value="Genomic_DNA"/>
</dbReference>